<dbReference type="PANTHER" id="PTHR31740:SF2">
    <property type="entry name" value="CENTROMERE PROTEIN L"/>
    <property type="match status" value="1"/>
</dbReference>
<keyword evidence="6" id="KW-0539">Nucleus</keyword>
<evidence type="ECO:0000313" key="10">
    <source>
        <dbReference type="Ensembl" id="ENSAMXP00005006465.1"/>
    </source>
</evidence>
<comment type="similarity">
    <text evidence="3">Belongs to the CENP-L/IML3 family.</text>
</comment>
<evidence type="ECO:0000256" key="4">
    <source>
        <dbReference type="ARBA" id="ARBA00016380"/>
    </source>
</evidence>
<keyword evidence="5" id="KW-0158">Chromosome</keyword>
<evidence type="ECO:0000256" key="7">
    <source>
        <dbReference type="ARBA" id="ARBA00023328"/>
    </source>
</evidence>
<evidence type="ECO:0000256" key="1">
    <source>
        <dbReference type="ARBA" id="ARBA00004123"/>
    </source>
</evidence>
<protein>
    <recommendedName>
        <fullName evidence="4">Centromere protein L</fullName>
    </recommendedName>
</protein>
<dbReference type="RefSeq" id="XP_049338732.1">
    <property type="nucleotide sequence ID" value="XM_049482775.1"/>
</dbReference>
<dbReference type="Proteomes" id="UP000694621">
    <property type="component" value="Unplaced"/>
</dbReference>
<dbReference type="EMBL" id="JAICCE010000008">
    <property type="protein sequence ID" value="KAG9273610.1"/>
    <property type="molecule type" value="Genomic_DNA"/>
</dbReference>
<evidence type="ECO:0000313" key="9">
    <source>
        <dbReference type="EMBL" id="KAG9273610.1"/>
    </source>
</evidence>
<reference evidence="9 12" key="1">
    <citation type="submission" date="2021-07" db="EMBL/GenBank/DDBJ databases">
        <authorList>
            <person name="Imarazene B."/>
            <person name="Zahm M."/>
            <person name="Klopp C."/>
            <person name="Cabau C."/>
            <person name="Beille S."/>
            <person name="Jouanno E."/>
            <person name="Castinel A."/>
            <person name="Lluch J."/>
            <person name="Gil L."/>
            <person name="Kuchtly C."/>
            <person name="Lopez Roques C."/>
            <person name="Donnadieu C."/>
            <person name="Parrinello H."/>
            <person name="Journot L."/>
            <person name="Du K."/>
            <person name="Schartl M."/>
            <person name="Retaux S."/>
            <person name="Guiguen Y."/>
        </authorList>
    </citation>
    <scope>NUCLEOTIDE SEQUENCE [LARGE SCALE GENOMIC DNA]</scope>
    <source>
        <strain evidence="9">Pach_M1</strain>
        <tissue evidence="9">Testis</tissue>
    </source>
</reference>
<proteinExistence type="inferred from homology"/>
<evidence type="ECO:0000256" key="2">
    <source>
        <dbReference type="ARBA" id="ARBA00004584"/>
    </source>
</evidence>
<evidence type="ECO:0000313" key="12">
    <source>
        <dbReference type="Proteomes" id="UP000752171"/>
    </source>
</evidence>
<comment type="subcellular location">
    <subcellularLocation>
        <location evidence="2">Chromosome</location>
        <location evidence="2">Centromere</location>
    </subcellularLocation>
    <subcellularLocation>
        <location evidence="1">Nucleus</location>
    </subcellularLocation>
</comment>
<sequence>MMGGRAVGMRGSEMEGRSSAVNTPVRRPVTRRSKSYGRSCVEPPSLFWQTPGHLTTLGHRIPTSRRAAKSHNITEKVDPEQVALLLDGEWKLSYVTPLFLFRHTQLKLYSKRLAAFIIAEKQQGVAVEVGLEAGFRVSFSAVLGMAETEEDAETVFIQIFSRPVFGADGSKPVWQGWLTCVNGDPEYLRSLPPDFTSLPLFCSRGAESLSALVKSWFQRTFDCSFGALGLSSSTLHWLAALWTGCHPAAGIRYLKLGWTMPTQPPLDIEYSVDPQDAWELWNSVHKEDGADERISVDEVQSFINGLETHFFRHFKIYLSSGTLTKVSTALGSAHHHGKIKMSSSDYISTVLTLLTECALLKTPV</sequence>
<dbReference type="Ensembl" id="ENSAMXT00005007314.1">
    <property type="protein sequence ID" value="ENSAMXP00005006465.1"/>
    <property type="gene ID" value="ENSAMXG00005003849.1"/>
</dbReference>
<dbReference type="InterPro" id="IPR025204">
    <property type="entry name" value="CENP-L"/>
</dbReference>
<dbReference type="PANTHER" id="PTHR31740">
    <property type="entry name" value="CENTROMERE PROTEIN L"/>
    <property type="match status" value="1"/>
</dbReference>
<evidence type="ECO:0000256" key="3">
    <source>
        <dbReference type="ARBA" id="ARBA00011060"/>
    </source>
</evidence>
<dbReference type="GO" id="GO:0005634">
    <property type="term" value="C:nucleus"/>
    <property type="evidence" value="ECO:0007669"/>
    <property type="project" value="UniProtKB-SubCell"/>
</dbReference>
<evidence type="ECO:0000256" key="5">
    <source>
        <dbReference type="ARBA" id="ARBA00022454"/>
    </source>
</evidence>
<dbReference type="OrthoDB" id="8864979at2759"/>
<evidence type="ECO:0000256" key="6">
    <source>
        <dbReference type="ARBA" id="ARBA00023242"/>
    </source>
</evidence>
<reference evidence="10" key="2">
    <citation type="submission" date="2025-05" db="UniProtKB">
        <authorList>
            <consortium name="Ensembl"/>
        </authorList>
    </citation>
    <scope>IDENTIFICATION</scope>
</reference>
<accession>A0A8B9H2Y3</accession>
<dbReference type="AlphaFoldDB" id="A0A8B9H2Y3"/>
<dbReference type="GO" id="GO:0000775">
    <property type="term" value="C:chromosome, centromeric region"/>
    <property type="evidence" value="ECO:0007669"/>
    <property type="project" value="UniProtKB-SubCell"/>
</dbReference>
<keyword evidence="7" id="KW-0137">Centromere</keyword>
<organism evidence="10 11">
    <name type="scientific">Astyanax mexicanus</name>
    <name type="common">Blind cave fish</name>
    <name type="synonym">Astyanax fasciatus mexicanus</name>
    <dbReference type="NCBI Taxonomy" id="7994"/>
    <lineage>
        <taxon>Eukaryota</taxon>
        <taxon>Metazoa</taxon>
        <taxon>Chordata</taxon>
        <taxon>Craniata</taxon>
        <taxon>Vertebrata</taxon>
        <taxon>Euteleostomi</taxon>
        <taxon>Actinopterygii</taxon>
        <taxon>Neopterygii</taxon>
        <taxon>Teleostei</taxon>
        <taxon>Ostariophysi</taxon>
        <taxon>Characiformes</taxon>
        <taxon>Characoidei</taxon>
        <taxon>Acestrorhamphidae</taxon>
        <taxon>Acestrorhamphinae</taxon>
        <taxon>Astyanax</taxon>
    </lineage>
</organism>
<dbReference type="GeneID" id="103022394"/>
<dbReference type="Pfam" id="PF13092">
    <property type="entry name" value="CENP-L"/>
    <property type="match status" value="1"/>
</dbReference>
<dbReference type="Proteomes" id="UP000752171">
    <property type="component" value="Unassembled WGS sequence"/>
</dbReference>
<evidence type="ECO:0000256" key="8">
    <source>
        <dbReference type="SAM" id="MobiDB-lite"/>
    </source>
</evidence>
<name>A0A8B9H2Y3_ASTMX</name>
<gene>
    <name evidence="10" type="primary">cenpl</name>
    <name evidence="9" type="synonym">CENPL</name>
    <name evidence="9" type="ORF">AMEX_G10343</name>
</gene>
<feature type="region of interest" description="Disordered" evidence="8">
    <location>
        <begin position="1"/>
        <end position="37"/>
    </location>
</feature>
<evidence type="ECO:0000313" key="11">
    <source>
        <dbReference type="Proteomes" id="UP000694621"/>
    </source>
</evidence>